<sequence>MWQSKLTEKPFESVFTSPATTSHPEPSNPVSNRLNSSVLRNGCITKEEGQKGEFQSRLVP</sequence>
<comment type="caution">
    <text evidence="2">The sequence shown here is derived from an EMBL/GenBank/DDBJ whole genome shotgun (WGS) entry which is preliminary data.</text>
</comment>
<feature type="region of interest" description="Disordered" evidence="1">
    <location>
        <begin position="1"/>
        <end position="36"/>
    </location>
</feature>
<dbReference type="AlphaFoldDB" id="A0A225E0G5"/>
<accession>A0A225E0G5</accession>
<name>A0A225E0G5_9BACT</name>
<gene>
    <name evidence="2" type="ORF">FRUB_04243</name>
</gene>
<evidence type="ECO:0000313" key="3">
    <source>
        <dbReference type="Proteomes" id="UP000214646"/>
    </source>
</evidence>
<evidence type="ECO:0000256" key="1">
    <source>
        <dbReference type="SAM" id="MobiDB-lite"/>
    </source>
</evidence>
<dbReference type="Proteomes" id="UP000214646">
    <property type="component" value="Unassembled WGS sequence"/>
</dbReference>
<feature type="compositionally biased region" description="Polar residues" evidence="1">
    <location>
        <begin position="14"/>
        <end position="36"/>
    </location>
</feature>
<evidence type="ECO:0000313" key="2">
    <source>
        <dbReference type="EMBL" id="OWK42165.1"/>
    </source>
</evidence>
<proteinExistence type="predicted"/>
<feature type="compositionally biased region" description="Basic and acidic residues" evidence="1">
    <location>
        <begin position="1"/>
        <end position="11"/>
    </location>
</feature>
<reference evidence="3" key="1">
    <citation type="submission" date="2017-06" db="EMBL/GenBank/DDBJ databases">
        <title>Genome analysis of Fimbriiglobus ruber SP5, the first member of the order Planctomycetales with confirmed chitinolytic capability.</title>
        <authorList>
            <person name="Ravin N.V."/>
            <person name="Rakitin A.L."/>
            <person name="Ivanova A.A."/>
            <person name="Beletsky A.V."/>
            <person name="Kulichevskaya I.S."/>
            <person name="Mardanov A.V."/>
            <person name="Dedysh S.N."/>
        </authorList>
    </citation>
    <scope>NUCLEOTIDE SEQUENCE [LARGE SCALE GENOMIC DNA]</scope>
    <source>
        <strain evidence="3">SP5</strain>
    </source>
</reference>
<organism evidence="2 3">
    <name type="scientific">Fimbriiglobus ruber</name>
    <dbReference type="NCBI Taxonomy" id="1908690"/>
    <lineage>
        <taxon>Bacteria</taxon>
        <taxon>Pseudomonadati</taxon>
        <taxon>Planctomycetota</taxon>
        <taxon>Planctomycetia</taxon>
        <taxon>Gemmatales</taxon>
        <taxon>Gemmataceae</taxon>
        <taxon>Fimbriiglobus</taxon>
    </lineage>
</organism>
<dbReference type="EMBL" id="NIDE01000005">
    <property type="protein sequence ID" value="OWK42165.1"/>
    <property type="molecule type" value="Genomic_DNA"/>
</dbReference>
<protein>
    <submittedName>
        <fullName evidence="2">Uncharacterized protein</fullName>
    </submittedName>
</protein>
<keyword evidence="3" id="KW-1185">Reference proteome</keyword>